<evidence type="ECO:0000256" key="10">
    <source>
        <dbReference type="ARBA" id="ARBA00022741"/>
    </source>
</evidence>
<comment type="similarity">
    <text evidence="4">Belongs to the etk/wzc family.</text>
</comment>
<keyword evidence="11 20" id="KW-0418">Kinase</keyword>
<evidence type="ECO:0000256" key="5">
    <source>
        <dbReference type="ARBA" id="ARBA00011903"/>
    </source>
</evidence>
<keyword evidence="9 17" id="KW-0812">Transmembrane</keyword>
<proteinExistence type="inferred from homology"/>
<dbReference type="NCBIfam" id="TIGR01007">
    <property type="entry name" value="eps_fam"/>
    <property type="match status" value="1"/>
</dbReference>
<keyword evidence="8" id="KW-0808">Transferase</keyword>
<dbReference type="EMBL" id="NTGA01000007">
    <property type="protein sequence ID" value="PAY24304.1"/>
    <property type="molecule type" value="Genomic_DNA"/>
</dbReference>
<evidence type="ECO:0000259" key="19">
    <source>
        <dbReference type="Pfam" id="PF13614"/>
    </source>
</evidence>
<evidence type="ECO:0000313" key="20">
    <source>
        <dbReference type="EMBL" id="PAY24304.1"/>
    </source>
</evidence>
<dbReference type="GO" id="GO:0042802">
    <property type="term" value="F:identical protein binding"/>
    <property type="evidence" value="ECO:0007669"/>
    <property type="project" value="UniProtKB-ARBA"/>
</dbReference>
<feature type="domain" description="AAA" evidence="19">
    <location>
        <begin position="268"/>
        <end position="421"/>
    </location>
</feature>
<evidence type="ECO:0000256" key="2">
    <source>
        <dbReference type="ARBA" id="ARBA00006683"/>
    </source>
</evidence>
<keyword evidence="7" id="KW-0997">Cell inner membrane</keyword>
<evidence type="ECO:0000256" key="16">
    <source>
        <dbReference type="ARBA" id="ARBA00051245"/>
    </source>
</evidence>
<dbReference type="EC" id="2.7.10.2" evidence="5"/>
<evidence type="ECO:0000256" key="1">
    <source>
        <dbReference type="ARBA" id="ARBA00004429"/>
    </source>
</evidence>
<keyword evidence="15" id="KW-0829">Tyrosine-protein kinase</keyword>
<keyword evidence="13 17" id="KW-1133">Transmembrane helix</keyword>
<accession>A0A2A2WTJ5</accession>
<dbReference type="InterPro" id="IPR003856">
    <property type="entry name" value="LPS_length_determ_N"/>
</dbReference>
<comment type="similarity">
    <text evidence="2">Belongs to the CpsC/CapA family.</text>
</comment>
<evidence type="ECO:0000256" key="8">
    <source>
        <dbReference type="ARBA" id="ARBA00022679"/>
    </source>
</evidence>
<feature type="domain" description="Polysaccharide chain length determinant N-terminal" evidence="18">
    <location>
        <begin position="1"/>
        <end position="87"/>
    </location>
</feature>
<comment type="subcellular location">
    <subcellularLocation>
        <location evidence="1">Cell inner membrane</location>
        <topology evidence="1">Multi-pass membrane protein</topology>
    </subcellularLocation>
</comment>
<keyword evidence="14 17" id="KW-0472">Membrane</keyword>
<dbReference type="InterPro" id="IPR050445">
    <property type="entry name" value="Bact_polysacc_biosynth/exp"/>
</dbReference>
<evidence type="ECO:0000256" key="15">
    <source>
        <dbReference type="ARBA" id="ARBA00023137"/>
    </source>
</evidence>
<evidence type="ECO:0000256" key="17">
    <source>
        <dbReference type="SAM" id="Phobius"/>
    </source>
</evidence>
<sequence>MDLRDLLSVLRARWIVIVAATLVGGLLALGLSLLTTPTYQSRVQFYVTVSAGDSASAAYQGSLGAQQRVQSYAELVKSADIAQEVVDASGVDLSAAAVARAATASAGNRTVLLDVSVTDTDPDRALRMAQGYGDVLPEAINRLEIPDGGGPALAKLTVVNPPALPSSPVAPNTEQNVAIGLVLGLLAGVGLALLVNALDRRVKSTEQLEAMTGTPVVGSIPFRKNEDKEGGAEHIVPFREGHSPAAESFRRLRTNLQFLNVDNPPRVIVLTSSVATEGKSETAINLSLALAEAGNRVLLIEADLRRPLVVSYMSMPDKVGLTNILSGQADFADVVLETRHEGVDLLACGPLPPNPSELIASEVARKLLQDLRKTYDYVIIDSPPLLPVTDGALLARIADGALLVVRTHRTTSDQVVQAVDNLEKADATLLGIVTVANKPAKKGAGGYYDSYYYSTSKSASAPEA</sequence>
<evidence type="ECO:0000256" key="13">
    <source>
        <dbReference type="ARBA" id="ARBA00022989"/>
    </source>
</evidence>
<keyword evidence="6" id="KW-1003">Cell membrane</keyword>
<name>A0A2A2WTJ5_9ACTN</name>
<evidence type="ECO:0000256" key="14">
    <source>
        <dbReference type="ARBA" id="ARBA00023136"/>
    </source>
</evidence>
<keyword evidence="12" id="KW-0067">ATP-binding</keyword>
<evidence type="ECO:0000256" key="9">
    <source>
        <dbReference type="ARBA" id="ARBA00022692"/>
    </source>
</evidence>
<dbReference type="Pfam" id="PF13614">
    <property type="entry name" value="AAA_31"/>
    <property type="match status" value="1"/>
</dbReference>
<dbReference type="GO" id="GO:0004715">
    <property type="term" value="F:non-membrane spanning protein tyrosine kinase activity"/>
    <property type="evidence" value="ECO:0007669"/>
    <property type="project" value="UniProtKB-EC"/>
</dbReference>
<dbReference type="PANTHER" id="PTHR32309">
    <property type="entry name" value="TYROSINE-PROTEIN KINASE"/>
    <property type="match status" value="1"/>
</dbReference>
<dbReference type="OrthoDB" id="9812433at2"/>
<evidence type="ECO:0000256" key="6">
    <source>
        <dbReference type="ARBA" id="ARBA00022475"/>
    </source>
</evidence>
<dbReference type="RefSeq" id="WP_095717525.1">
    <property type="nucleotide sequence ID" value="NZ_NTGA01000007.1"/>
</dbReference>
<dbReference type="PANTHER" id="PTHR32309:SF13">
    <property type="entry name" value="FERRIC ENTEROBACTIN TRANSPORT PROTEIN FEPE"/>
    <property type="match status" value="1"/>
</dbReference>
<keyword evidence="10" id="KW-0547">Nucleotide-binding</keyword>
<evidence type="ECO:0000256" key="4">
    <source>
        <dbReference type="ARBA" id="ARBA00008883"/>
    </source>
</evidence>
<dbReference type="InterPro" id="IPR005702">
    <property type="entry name" value="Wzc-like_C"/>
</dbReference>
<dbReference type="FunFam" id="3.40.50.300:FF:000527">
    <property type="entry name" value="Tyrosine-protein kinase etk"/>
    <property type="match status" value="1"/>
</dbReference>
<evidence type="ECO:0000259" key="18">
    <source>
        <dbReference type="Pfam" id="PF02706"/>
    </source>
</evidence>
<gene>
    <name evidence="20" type="ORF">CEY15_04805</name>
</gene>
<dbReference type="GO" id="GO:0005886">
    <property type="term" value="C:plasma membrane"/>
    <property type="evidence" value="ECO:0007669"/>
    <property type="project" value="UniProtKB-SubCell"/>
</dbReference>
<evidence type="ECO:0000256" key="7">
    <source>
        <dbReference type="ARBA" id="ARBA00022519"/>
    </source>
</evidence>
<comment type="caution">
    <text evidence="20">The sequence shown here is derived from an EMBL/GenBank/DDBJ whole genome shotgun (WGS) entry which is preliminary data.</text>
</comment>
<dbReference type="Proteomes" id="UP000218810">
    <property type="component" value="Unassembled WGS sequence"/>
</dbReference>
<protein>
    <recommendedName>
        <fullName evidence="5">non-specific protein-tyrosine kinase</fullName>
        <ecNumber evidence="5">2.7.10.2</ecNumber>
    </recommendedName>
</protein>
<dbReference type="SUPFAM" id="SSF52540">
    <property type="entry name" value="P-loop containing nucleoside triphosphate hydrolases"/>
    <property type="match status" value="1"/>
</dbReference>
<dbReference type="Pfam" id="PF02706">
    <property type="entry name" value="Wzz"/>
    <property type="match status" value="1"/>
</dbReference>
<dbReference type="InterPro" id="IPR025669">
    <property type="entry name" value="AAA_dom"/>
</dbReference>
<comment type="catalytic activity">
    <reaction evidence="16">
        <text>L-tyrosyl-[protein] + ATP = O-phospho-L-tyrosyl-[protein] + ADP + H(+)</text>
        <dbReference type="Rhea" id="RHEA:10596"/>
        <dbReference type="Rhea" id="RHEA-COMP:10136"/>
        <dbReference type="Rhea" id="RHEA-COMP:20101"/>
        <dbReference type="ChEBI" id="CHEBI:15378"/>
        <dbReference type="ChEBI" id="CHEBI:30616"/>
        <dbReference type="ChEBI" id="CHEBI:46858"/>
        <dbReference type="ChEBI" id="CHEBI:61978"/>
        <dbReference type="ChEBI" id="CHEBI:456216"/>
        <dbReference type="EC" id="2.7.10.2"/>
    </reaction>
</comment>
<evidence type="ECO:0000256" key="11">
    <source>
        <dbReference type="ARBA" id="ARBA00022777"/>
    </source>
</evidence>
<dbReference type="AlphaFoldDB" id="A0A2A2WTJ5"/>
<feature type="transmembrane region" description="Helical" evidence="17">
    <location>
        <begin position="177"/>
        <end position="198"/>
    </location>
</feature>
<feature type="transmembrane region" description="Helical" evidence="17">
    <location>
        <begin position="12"/>
        <end position="34"/>
    </location>
</feature>
<evidence type="ECO:0000313" key="21">
    <source>
        <dbReference type="Proteomes" id="UP000218810"/>
    </source>
</evidence>
<dbReference type="CDD" id="cd05387">
    <property type="entry name" value="BY-kinase"/>
    <property type="match status" value="1"/>
</dbReference>
<dbReference type="InterPro" id="IPR027417">
    <property type="entry name" value="P-loop_NTPase"/>
</dbReference>
<dbReference type="GO" id="GO:0005524">
    <property type="term" value="F:ATP binding"/>
    <property type="evidence" value="ECO:0007669"/>
    <property type="project" value="UniProtKB-KW"/>
</dbReference>
<evidence type="ECO:0000256" key="12">
    <source>
        <dbReference type="ARBA" id="ARBA00022840"/>
    </source>
</evidence>
<dbReference type="Gene3D" id="3.40.50.300">
    <property type="entry name" value="P-loop containing nucleotide triphosphate hydrolases"/>
    <property type="match status" value="1"/>
</dbReference>
<reference evidence="21" key="1">
    <citation type="submission" date="2017-09" db="EMBL/GenBank/DDBJ databases">
        <authorList>
            <person name="Zhang Y."/>
            <person name="Huang X."/>
            <person name="Liu J."/>
            <person name="Lu L."/>
            <person name="Peng K."/>
        </authorList>
    </citation>
    <scope>NUCLEOTIDE SEQUENCE [LARGE SCALE GENOMIC DNA]</scope>
    <source>
        <strain evidence="21">S-XJ-1</strain>
    </source>
</reference>
<organism evidence="20 21">
    <name type="scientific">Dietzia natronolimnaea</name>
    <dbReference type="NCBI Taxonomy" id="161920"/>
    <lineage>
        <taxon>Bacteria</taxon>
        <taxon>Bacillati</taxon>
        <taxon>Actinomycetota</taxon>
        <taxon>Actinomycetes</taxon>
        <taxon>Mycobacteriales</taxon>
        <taxon>Dietziaceae</taxon>
        <taxon>Dietzia</taxon>
    </lineage>
</organism>
<evidence type="ECO:0000256" key="3">
    <source>
        <dbReference type="ARBA" id="ARBA00007316"/>
    </source>
</evidence>
<keyword evidence="21" id="KW-1185">Reference proteome</keyword>
<comment type="similarity">
    <text evidence="3">Belongs to the CpsD/CapB family.</text>
</comment>